<dbReference type="SUPFAM" id="SSF56300">
    <property type="entry name" value="Metallo-dependent phosphatases"/>
    <property type="match status" value="1"/>
</dbReference>
<proteinExistence type="inferred from homology"/>
<evidence type="ECO:0000256" key="5">
    <source>
        <dbReference type="ARBA" id="ARBA00012453"/>
    </source>
</evidence>
<name>A0A3B4EHM9_PYGNA</name>
<protein>
    <recommendedName>
        <fullName evidence="7">Manganese-dependent ADP-ribose/CDP-alcohol diphosphatase</fullName>
        <ecNumber evidence="5">3.6.1.13</ecNumber>
        <ecNumber evidence="4">3.6.1.16</ecNumber>
        <ecNumber evidence="6">3.6.1.53</ecNumber>
    </recommendedName>
    <alternativeName>
        <fullName evidence="12">ADPRibase-Mn</fullName>
    </alternativeName>
    <alternativeName>
        <fullName evidence="11">CDP-choline phosphohydrolase</fullName>
    </alternativeName>
</protein>
<dbReference type="PANTHER" id="PTHR16509:SF1">
    <property type="entry name" value="MANGANESE-DEPENDENT ADP-RIBOSE_CDP-ALCOHOL DIPHOSPHATASE"/>
    <property type="match status" value="1"/>
</dbReference>
<gene>
    <name evidence="18" type="primary">ADPRM</name>
</gene>
<keyword evidence="8" id="KW-0479">Metal-binding</keyword>
<dbReference type="CDD" id="cd07396">
    <property type="entry name" value="MPP_Nbla03831"/>
    <property type="match status" value="1"/>
</dbReference>
<dbReference type="GO" id="GO:0008663">
    <property type="term" value="F:2',3'-cyclic-nucleotide 2'-phosphodiesterase activity"/>
    <property type="evidence" value="ECO:0007669"/>
    <property type="project" value="Ensembl"/>
</dbReference>
<feature type="domain" description="Calcineurin-like phosphoesterase" evidence="17">
    <location>
        <begin position="10"/>
        <end position="271"/>
    </location>
</feature>
<dbReference type="GO" id="GO:0047631">
    <property type="term" value="F:ADP-ribose diphosphatase activity"/>
    <property type="evidence" value="ECO:0007669"/>
    <property type="project" value="UniProtKB-EC"/>
</dbReference>
<evidence type="ECO:0000256" key="9">
    <source>
        <dbReference type="ARBA" id="ARBA00022801"/>
    </source>
</evidence>
<comment type="catalytic activity">
    <reaction evidence="15">
        <text>ADP-D-ribose + H2O = D-ribose 5-phosphate + AMP + 2 H(+)</text>
        <dbReference type="Rhea" id="RHEA:10412"/>
        <dbReference type="ChEBI" id="CHEBI:15377"/>
        <dbReference type="ChEBI" id="CHEBI:15378"/>
        <dbReference type="ChEBI" id="CHEBI:57967"/>
        <dbReference type="ChEBI" id="CHEBI:78346"/>
        <dbReference type="ChEBI" id="CHEBI:456215"/>
        <dbReference type="EC" id="3.6.1.53"/>
    </reaction>
</comment>
<evidence type="ECO:0000256" key="7">
    <source>
        <dbReference type="ARBA" id="ARBA00016378"/>
    </source>
</evidence>
<dbReference type="STRING" id="42514.ENSPNAP00000035997"/>
<dbReference type="GO" id="GO:0047734">
    <property type="term" value="F:CDP-glycerol diphosphatase activity"/>
    <property type="evidence" value="ECO:0007669"/>
    <property type="project" value="UniProtKB-EC"/>
</dbReference>
<dbReference type="GO" id="GO:0030145">
    <property type="term" value="F:manganese ion binding"/>
    <property type="evidence" value="ECO:0007669"/>
    <property type="project" value="Ensembl"/>
</dbReference>
<keyword evidence="19" id="KW-1185">Reference proteome</keyword>
<dbReference type="EC" id="3.6.1.13" evidence="5"/>
<reference evidence="18" key="2">
    <citation type="submission" date="2025-08" db="UniProtKB">
        <authorList>
            <consortium name="Ensembl"/>
        </authorList>
    </citation>
    <scope>IDENTIFICATION</scope>
</reference>
<evidence type="ECO:0000256" key="10">
    <source>
        <dbReference type="ARBA" id="ARBA00022833"/>
    </source>
</evidence>
<comment type="cofactor">
    <cofactor evidence="1">
        <name>Mg(2+)</name>
        <dbReference type="ChEBI" id="CHEBI:18420"/>
    </cofactor>
</comment>
<dbReference type="EC" id="3.6.1.16" evidence="4"/>
<dbReference type="Gene3D" id="3.60.21.10">
    <property type="match status" value="1"/>
</dbReference>
<dbReference type="RefSeq" id="XP_017548623.1">
    <property type="nucleotide sequence ID" value="XM_017693134.2"/>
</dbReference>
<organism evidence="18 19">
    <name type="scientific">Pygocentrus nattereri</name>
    <name type="common">Red-bellied piranha</name>
    <dbReference type="NCBI Taxonomy" id="42514"/>
    <lineage>
        <taxon>Eukaryota</taxon>
        <taxon>Metazoa</taxon>
        <taxon>Chordata</taxon>
        <taxon>Craniata</taxon>
        <taxon>Vertebrata</taxon>
        <taxon>Euteleostomi</taxon>
        <taxon>Actinopterygii</taxon>
        <taxon>Neopterygii</taxon>
        <taxon>Teleostei</taxon>
        <taxon>Ostariophysi</taxon>
        <taxon>Characiformes</taxon>
        <taxon>Characoidei</taxon>
        <taxon>Pygocentrus</taxon>
    </lineage>
</organism>
<dbReference type="Pfam" id="PF00149">
    <property type="entry name" value="Metallophos"/>
    <property type="match status" value="1"/>
</dbReference>
<evidence type="ECO:0000256" key="16">
    <source>
        <dbReference type="ARBA" id="ARBA00049546"/>
    </source>
</evidence>
<dbReference type="InterPro" id="IPR041869">
    <property type="entry name" value="MPP_ADPRM"/>
</dbReference>
<reference evidence="18 19" key="1">
    <citation type="submission" date="2020-10" db="EMBL/GenBank/DDBJ databases">
        <title>Pygocentrus nattereri (red-bellied piranha) genome, fPygNat1, primary haplotype.</title>
        <authorList>
            <person name="Myers G."/>
            <person name="Meyer A."/>
            <person name="Karagic N."/>
            <person name="Pippel M."/>
            <person name="Winkler S."/>
            <person name="Tracey A."/>
            <person name="Wood J."/>
            <person name="Formenti G."/>
            <person name="Howe K."/>
            <person name="Fedrigo O."/>
            <person name="Jarvis E.D."/>
        </authorList>
    </citation>
    <scope>NUCLEOTIDE SEQUENCE [LARGE SCALE GENOMIC DNA]</scope>
</reference>
<dbReference type="Ensembl" id="ENSPNAT00000029806.2">
    <property type="protein sequence ID" value="ENSPNAP00000035997.1"/>
    <property type="gene ID" value="ENSPNAG00000026442.2"/>
</dbReference>
<evidence type="ECO:0000256" key="12">
    <source>
        <dbReference type="ARBA" id="ARBA00032579"/>
    </source>
</evidence>
<reference evidence="18" key="3">
    <citation type="submission" date="2025-09" db="UniProtKB">
        <authorList>
            <consortium name="Ensembl"/>
        </authorList>
    </citation>
    <scope>IDENTIFICATION</scope>
</reference>
<evidence type="ECO:0000256" key="14">
    <source>
        <dbReference type="ARBA" id="ARBA00047636"/>
    </source>
</evidence>
<evidence type="ECO:0000256" key="13">
    <source>
        <dbReference type="ARBA" id="ARBA00047486"/>
    </source>
</evidence>
<evidence type="ECO:0000256" key="11">
    <source>
        <dbReference type="ARBA" id="ARBA00030848"/>
    </source>
</evidence>
<dbReference type="GeneTree" id="ENSGT00390000014667"/>
<dbReference type="CTD" id="56985"/>
<evidence type="ECO:0000256" key="8">
    <source>
        <dbReference type="ARBA" id="ARBA00022723"/>
    </source>
</evidence>
<comment type="catalytic activity">
    <reaction evidence="16">
        <text>ADP-D-ribose + H2O = D-ribose 5-phosphate + AMP + 2 H(+)</text>
        <dbReference type="Rhea" id="RHEA:10412"/>
        <dbReference type="ChEBI" id="CHEBI:15377"/>
        <dbReference type="ChEBI" id="CHEBI:15378"/>
        <dbReference type="ChEBI" id="CHEBI:57967"/>
        <dbReference type="ChEBI" id="CHEBI:78346"/>
        <dbReference type="ChEBI" id="CHEBI:456215"/>
        <dbReference type="EC" id="3.6.1.13"/>
    </reaction>
</comment>
<evidence type="ECO:0000256" key="4">
    <source>
        <dbReference type="ARBA" id="ARBA00012443"/>
    </source>
</evidence>
<dbReference type="EC" id="3.6.1.53" evidence="6"/>
<comment type="catalytic activity">
    <reaction evidence="14">
        <text>CDP-choline + H2O = phosphocholine + CMP + 2 H(+)</text>
        <dbReference type="Rhea" id="RHEA:32487"/>
        <dbReference type="ChEBI" id="CHEBI:15377"/>
        <dbReference type="ChEBI" id="CHEBI:15378"/>
        <dbReference type="ChEBI" id="CHEBI:58779"/>
        <dbReference type="ChEBI" id="CHEBI:60377"/>
        <dbReference type="ChEBI" id="CHEBI:295975"/>
        <dbReference type="EC" id="3.6.1.53"/>
    </reaction>
</comment>
<dbReference type="AlphaFoldDB" id="A0A3B4EHM9"/>
<keyword evidence="9" id="KW-0378">Hydrolase</keyword>
<dbReference type="InterPro" id="IPR029052">
    <property type="entry name" value="Metallo-depent_PP-like"/>
</dbReference>
<evidence type="ECO:0000313" key="19">
    <source>
        <dbReference type="Proteomes" id="UP001501920"/>
    </source>
</evidence>
<dbReference type="PANTHER" id="PTHR16509">
    <property type="match status" value="1"/>
</dbReference>
<evidence type="ECO:0000313" key="18">
    <source>
        <dbReference type="Ensembl" id="ENSPNAP00000035997.1"/>
    </source>
</evidence>
<dbReference type="OrthoDB" id="9675250at2759"/>
<evidence type="ECO:0000256" key="2">
    <source>
        <dbReference type="ARBA" id="ARBA00006362"/>
    </source>
</evidence>
<evidence type="ECO:0000256" key="1">
    <source>
        <dbReference type="ARBA" id="ARBA00001946"/>
    </source>
</evidence>
<comment type="catalytic activity">
    <reaction evidence="13">
        <text>CDP-glycerol + H2O = sn-glycerol 3-phosphate + CMP + 2 H(+)</text>
        <dbReference type="Rhea" id="RHEA:21692"/>
        <dbReference type="ChEBI" id="CHEBI:15377"/>
        <dbReference type="ChEBI" id="CHEBI:15378"/>
        <dbReference type="ChEBI" id="CHEBI:57597"/>
        <dbReference type="ChEBI" id="CHEBI:58311"/>
        <dbReference type="ChEBI" id="CHEBI:60377"/>
        <dbReference type="EC" id="3.6.1.16"/>
    </reaction>
</comment>
<evidence type="ECO:0000256" key="6">
    <source>
        <dbReference type="ARBA" id="ARBA00012529"/>
    </source>
</evidence>
<comment type="subunit">
    <text evidence="3">Monomer.</text>
</comment>
<evidence type="ECO:0000256" key="3">
    <source>
        <dbReference type="ARBA" id="ARBA00011245"/>
    </source>
</evidence>
<dbReference type="InterPro" id="IPR004843">
    <property type="entry name" value="Calcineurin-like_PHP"/>
</dbReference>
<sequence>MGDGAAPLFTFGVIADIQYADMDDGYNYHGTRKRYYRNSLRLLSDAVRWWEEGEERERRPGFILQLGDIIDGFNRRHSASKRALQTVLDEFSNCSAEVHHVWGNHEFYNFSRDELFNSVLDSRDKGEGSMEEVYAYHFSPAPKFRFVVLDAYDLSIIGRDESSERYKQSMKIIREHNSNDELNEPSVSAFSMLEGRFVKFNGGFSQEQLDWLDRILVSADEKEEKVTIVCHICIHPFSTCSICLAWNYDKILSILNSHKSVVCFMAGHDHDGGYCRDEYGVHHLTLEGVIETPPGSNAFGTVYVYEDRMVLRGRGRTSDRVLMYR</sequence>
<dbReference type="Proteomes" id="UP001501920">
    <property type="component" value="Chromosome 13"/>
</dbReference>
<accession>A0A3B4EHM9</accession>
<dbReference type="GeneID" id="108424868"/>
<comment type="similarity">
    <text evidence="2">Belongs to the ADPRibase-Mn family.</text>
</comment>
<keyword evidence="10" id="KW-0862">Zinc</keyword>
<evidence type="ECO:0000259" key="17">
    <source>
        <dbReference type="Pfam" id="PF00149"/>
    </source>
</evidence>
<evidence type="ECO:0000256" key="15">
    <source>
        <dbReference type="ARBA" id="ARBA00047894"/>
    </source>
</evidence>